<keyword evidence="4" id="KW-1185">Reference proteome</keyword>
<evidence type="ECO:0000256" key="1">
    <source>
        <dbReference type="SAM" id="MobiDB-lite"/>
    </source>
</evidence>
<gene>
    <name evidence="3" type="ORF">IV203_016434</name>
</gene>
<dbReference type="Proteomes" id="UP000693970">
    <property type="component" value="Unassembled WGS sequence"/>
</dbReference>
<sequence>MMRTKMSPKILLLLLLSAFPQQTDGFGSNMANHRGRLRPVQQHRSTVWDRTLSTTKMLLVSEEDVLEAVEQAEMLWAQALEARKTANALSDRAEEEAEAAAGTAKEAENIFQNQTTPVSMEQLVQVDKAAKSNLDATSMVNRAVKASEEADRLEQLAEEALRKSEEQLEQHLKDFPDSPLAQED</sequence>
<organism evidence="3 4">
    <name type="scientific">Nitzschia inconspicua</name>
    <dbReference type="NCBI Taxonomy" id="303405"/>
    <lineage>
        <taxon>Eukaryota</taxon>
        <taxon>Sar</taxon>
        <taxon>Stramenopiles</taxon>
        <taxon>Ochrophyta</taxon>
        <taxon>Bacillariophyta</taxon>
        <taxon>Bacillariophyceae</taxon>
        <taxon>Bacillariophycidae</taxon>
        <taxon>Bacillariales</taxon>
        <taxon>Bacillariaceae</taxon>
        <taxon>Nitzschia</taxon>
    </lineage>
</organism>
<evidence type="ECO:0000256" key="2">
    <source>
        <dbReference type="SAM" id="SignalP"/>
    </source>
</evidence>
<feature type="compositionally biased region" description="Basic and acidic residues" evidence="1">
    <location>
        <begin position="164"/>
        <end position="176"/>
    </location>
</feature>
<reference evidence="3" key="1">
    <citation type="journal article" date="2021" name="Sci. Rep.">
        <title>Diploid genomic architecture of Nitzschia inconspicua, an elite biomass production diatom.</title>
        <authorList>
            <person name="Oliver A."/>
            <person name="Podell S."/>
            <person name="Pinowska A."/>
            <person name="Traller J.C."/>
            <person name="Smith S.R."/>
            <person name="McClure R."/>
            <person name="Beliaev A."/>
            <person name="Bohutskyi P."/>
            <person name="Hill E.A."/>
            <person name="Rabines A."/>
            <person name="Zheng H."/>
            <person name="Allen L.Z."/>
            <person name="Kuo A."/>
            <person name="Grigoriev I.V."/>
            <person name="Allen A.E."/>
            <person name="Hazlebeck D."/>
            <person name="Allen E.E."/>
        </authorList>
    </citation>
    <scope>NUCLEOTIDE SEQUENCE</scope>
    <source>
        <strain evidence="3">Hildebrandi</strain>
    </source>
</reference>
<dbReference type="OrthoDB" id="46442at2759"/>
<dbReference type="EMBL" id="JAGRRH010000020">
    <property type="protein sequence ID" value="KAG7347729.1"/>
    <property type="molecule type" value="Genomic_DNA"/>
</dbReference>
<feature type="signal peptide" evidence="2">
    <location>
        <begin position="1"/>
        <end position="25"/>
    </location>
</feature>
<feature type="region of interest" description="Disordered" evidence="1">
    <location>
        <begin position="164"/>
        <end position="184"/>
    </location>
</feature>
<dbReference type="AlphaFoldDB" id="A0A9K3PJZ2"/>
<evidence type="ECO:0000313" key="4">
    <source>
        <dbReference type="Proteomes" id="UP000693970"/>
    </source>
</evidence>
<comment type="caution">
    <text evidence="3">The sequence shown here is derived from an EMBL/GenBank/DDBJ whole genome shotgun (WGS) entry which is preliminary data.</text>
</comment>
<reference evidence="3" key="2">
    <citation type="submission" date="2021-04" db="EMBL/GenBank/DDBJ databases">
        <authorList>
            <person name="Podell S."/>
        </authorList>
    </citation>
    <scope>NUCLEOTIDE SEQUENCE</scope>
    <source>
        <strain evidence="3">Hildebrandi</strain>
    </source>
</reference>
<name>A0A9K3PJZ2_9STRA</name>
<accession>A0A9K3PJZ2</accession>
<feature type="chain" id="PRO_5039940184" evidence="2">
    <location>
        <begin position="26"/>
        <end position="184"/>
    </location>
</feature>
<keyword evidence="2" id="KW-0732">Signal</keyword>
<proteinExistence type="predicted"/>
<protein>
    <submittedName>
        <fullName evidence="3">Uncharacterized protein</fullName>
    </submittedName>
</protein>
<evidence type="ECO:0000313" key="3">
    <source>
        <dbReference type="EMBL" id="KAG7347729.1"/>
    </source>
</evidence>